<dbReference type="SUPFAM" id="SSF54236">
    <property type="entry name" value="Ubiquitin-like"/>
    <property type="match status" value="1"/>
</dbReference>
<dbReference type="FunFam" id="3.10.20.90:FF:000046">
    <property type="entry name" value="Homocysteine-responsive endoplasmic reticulum-resident ubiquitin-like domain member 2 protein"/>
    <property type="match status" value="1"/>
</dbReference>
<name>A0A8T2NAH8_9TELE</name>
<dbReference type="InterPro" id="IPR039751">
    <property type="entry name" value="HERPUD1/2"/>
</dbReference>
<organism evidence="8 9">
    <name type="scientific">Albula glossodonta</name>
    <name type="common">roundjaw bonefish</name>
    <dbReference type="NCBI Taxonomy" id="121402"/>
    <lineage>
        <taxon>Eukaryota</taxon>
        <taxon>Metazoa</taxon>
        <taxon>Chordata</taxon>
        <taxon>Craniata</taxon>
        <taxon>Vertebrata</taxon>
        <taxon>Euteleostomi</taxon>
        <taxon>Actinopterygii</taxon>
        <taxon>Neopterygii</taxon>
        <taxon>Teleostei</taxon>
        <taxon>Albuliformes</taxon>
        <taxon>Albulidae</taxon>
        <taxon>Albula</taxon>
    </lineage>
</organism>
<gene>
    <name evidence="8" type="ORF">JZ751_029971</name>
</gene>
<dbReference type="InterPro" id="IPR000626">
    <property type="entry name" value="Ubiquitin-like_dom"/>
</dbReference>
<evidence type="ECO:0000256" key="2">
    <source>
        <dbReference type="ARBA" id="ARBA00022692"/>
    </source>
</evidence>
<keyword evidence="2" id="KW-0812">Transmembrane</keyword>
<evidence type="ECO:0000256" key="4">
    <source>
        <dbReference type="ARBA" id="ARBA00023136"/>
    </source>
</evidence>
<feature type="region of interest" description="Disordered" evidence="6">
    <location>
        <begin position="110"/>
        <end position="136"/>
    </location>
</feature>
<dbReference type="PANTHER" id="PTHR12943">
    <property type="entry name" value="HOMOCYSTEINE-RESPONSIVE ENDOPLASMIC RETICULUM-RESIDENT UNIQUITIN-LIKE DOMAIN HERPUD PROTEIN FAMILY MEMBER"/>
    <property type="match status" value="1"/>
</dbReference>
<comment type="subcellular location">
    <subcellularLocation>
        <location evidence="1">Membrane</location>
    </subcellularLocation>
</comment>
<dbReference type="OrthoDB" id="21589at2759"/>
<evidence type="ECO:0000259" key="7">
    <source>
        <dbReference type="PROSITE" id="PS50053"/>
    </source>
</evidence>
<sequence>MDNPNSSREQRTLTLVVKTPNQAHPDQIIEGVDINWTVKDLKTHLFRVYPDNPLEKDQRIIYSGKLLPDHLPIRDAFRKSDVMPTVHLVCAVRAQPLGQLGARPKAPITGPPAEALRHRGHPTPASPPWASPAVSGAAPMTQPTFPTYSLYSPQQLLWLQQMYVRQYYMH</sequence>
<dbReference type="InterPro" id="IPR029071">
    <property type="entry name" value="Ubiquitin-like_domsf"/>
</dbReference>
<evidence type="ECO:0000256" key="3">
    <source>
        <dbReference type="ARBA" id="ARBA00022989"/>
    </source>
</evidence>
<proteinExistence type="predicted"/>
<keyword evidence="5" id="KW-0834">Unfolded protein response</keyword>
<evidence type="ECO:0000256" key="1">
    <source>
        <dbReference type="ARBA" id="ARBA00004370"/>
    </source>
</evidence>
<evidence type="ECO:0000313" key="8">
    <source>
        <dbReference type="EMBL" id="KAG9336954.1"/>
    </source>
</evidence>
<keyword evidence="4" id="KW-0472">Membrane</keyword>
<dbReference type="Proteomes" id="UP000824540">
    <property type="component" value="Unassembled WGS sequence"/>
</dbReference>
<dbReference type="AlphaFoldDB" id="A0A8T2NAH8"/>
<dbReference type="PROSITE" id="PS50053">
    <property type="entry name" value="UBIQUITIN_2"/>
    <property type="match status" value="1"/>
</dbReference>
<reference evidence="8" key="1">
    <citation type="thesis" date="2021" institute="BYU ScholarsArchive" country="Provo, UT, USA">
        <title>Applications of and Algorithms for Genome Assembly and Genomic Analyses with an Emphasis on Marine Teleosts.</title>
        <authorList>
            <person name="Pickett B.D."/>
        </authorList>
    </citation>
    <scope>NUCLEOTIDE SEQUENCE</scope>
    <source>
        <strain evidence="8">HI-2016</strain>
    </source>
</reference>
<dbReference type="GO" id="GO:0032469">
    <property type="term" value="P:endoplasmic reticulum calcium ion homeostasis"/>
    <property type="evidence" value="ECO:0007669"/>
    <property type="project" value="TreeGrafter"/>
</dbReference>
<evidence type="ECO:0000256" key="5">
    <source>
        <dbReference type="ARBA" id="ARBA00023230"/>
    </source>
</evidence>
<dbReference type="EMBL" id="JAFBMS010000099">
    <property type="protein sequence ID" value="KAG9336954.1"/>
    <property type="molecule type" value="Genomic_DNA"/>
</dbReference>
<dbReference type="GO" id="GO:1904292">
    <property type="term" value="P:regulation of ERAD pathway"/>
    <property type="evidence" value="ECO:0007669"/>
    <property type="project" value="TreeGrafter"/>
</dbReference>
<keyword evidence="3" id="KW-1133">Transmembrane helix</keyword>
<dbReference type="PANTHER" id="PTHR12943:SF7">
    <property type="entry name" value="HOMOCYSTEINE-RESPONSIVE ENDOPLASMIC RETICULUM-RESIDENT UBIQUITIN-LIKE DOMAIN MEMBER 1 PROTEIN"/>
    <property type="match status" value="1"/>
</dbReference>
<dbReference type="GO" id="GO:0006511">
    <property type="term" value="P:ubiquitin-dependent protein catabolic process"/>
    <property type="evidence" value="ECO:0007669"/>
    <property type="project" value="TreeGrafter"/>
</dbReference>
<feature type="domain" description="Ubiquitin-like" evidence="7">
    <location>
        <begin position="13"/>
        <end position="75"/>
    </location>
</feature>
<evidence type="ECO:0000256" key="6">
    <source>
        <dbReference type="SAM" id="MobiDB-lite"/>
    </source>
</evidence>
<dbReference type="Pfam" id="PF00240">
    <property type="entry name" value="ubiquitin"/>
    <property type="match status" value="1"/>
</dbReference>
<dbReference type="Gene3D" id="3.10.20.90">
    <property type="entry name" value="Phosphatidylinositol 3-kinase Catalytic Subunit, Chain A, domain 1"/>
    <property type="match status" value="1"/>
</dbReference>
<dbReference type="GO" id="GO:0005789">
    <property type="term" value="C:endoplasmic reticulum membrane"/>
    <property type="evidence" value="ECO:0007669"/>
    <property type="project" value="TreeGrafter"/>
</dbReference>
<dbReference type="SMART" id="SM00213">
    <property type="entry name" value="UBQ"/>
    <property type="match status" value="1"/>
</dbReference>
<dbReference type="GO" id="GO:0030968">
    <property type="term" value="P:endoplasmic reticulum unfolded protein response"/>
    <property type="evidence" value="ECO:0007669"/>
    <property type="project" value="TreeGrafter"/>
</dbReference>
<dbReference type="GO" id="GO:0044325">
    <property type="term" value="F:transmembrane transporter binding"/>
    <property type="evidence" value="ECO:0007669"/>
    <property type="project" value="TreeGrafter"/>
</dbReference>
<comment type="caution">
    <text evidence="8">The sequence shown here is derived from an EMBL/GenBank/DDBJ whole genome shotgun (WGS) entry which is preliminary data.</text>
</comment>
<dbReference type="GO" id="GO:1902236">
    <property type="term" value="P:negative regulation of endoplasmic reticulum stress-induced intrinsic apoptotic signaling pathway"/>
    <property type="evidence" value="ECO:0007669"/>
    <property type="project" value="TreeGrafter"/>
</dbReference>
<evidence type="ECO:0000313" key="9">
    <source>
        <dbReference type="Proteomes" id="UP000824540"/>
    </source>
</evidence>
<accession>A0A8T2NAH8</accession>
<protein>
    <recommendedName>
        <fullName evidence="7">Ubiquitin-like domain-containing protein</fullName>
    </recommendedName>
</protein>
<keyword evidence="9" id="KW-1185">Reference proteome</keyword>